<feature type="compositionally biased region" description="Basic and acidic residues" evidence="1">
    <location>
        <begin position="7"/>
        <end position="20"/>
    </location>
</feature>
<name>A0A6B7FXF9_MORAL</name>
<proteinExistence type="evidence at transcript level"/>
<evidence type="ECO:0000256" key="1">
    <source>
        <dbReference type="SAM" id="MobiDB-lite"/>
    </source>
</evidence>
<dbReference type="EMBL" id="MH211356">
    <property type="protein sequence ID" value="QBO60687.1"/>
    <property type="molecule type" value="mRNA"/>
</dbReference>
<feature type="compositionally biased region" description="Basic and acidic residues" evidence="1">
    <location>
        <begin position="37"/>
        <end position="50"/>
    </location>
</feature>
<dbReference type="AlphaFoldDB" id="A0A6B7FXF9"/>
<evidence type="ECO:0000313" key="2">
    <source>
        <dbReference type="EMBL" id="QBO60687.1"/>
    </source>
</evidence>
<sequence>MGTGWSQEDHPQSQQNREESESSENATEGKPVCQCNKSEKRSNGDNKAAESAKPAPENIHNFDSIMQDADFAIDRISRDKLFTQLQHGILLNQNRKASLISNLM</sequence>
<reference evidence="2" key="1">
    <citation type="submission" date="2018-04" db="EMBL/GenBank/DDBJ databases">
        <title>Cloning, expression and sequence features of mulberry phloem protein.</title>
        <authorList>
            <person name="Kong W."/>
            <person name="Yang J."/>
        </authorList>
    </citation>
    <scope>NUCLEOTIDE SEQUENCE</scope>
    <source>
        <tissue evidence="2">Leaf</tissue>
    </source>
</reference>
<gene>
    <name evidence="2" type="primary">PP2-A1</name>
</gene>
<organism evidence="2">
    <name type="scientific">Morus alba</name>
    <name type="common">White mulberry</name>
    <dbReference type="NCBI Taxonomy" id="3498"/>
    <lineage>
        <taxon>Eukaryota</taxon>
        <taxon>Viridiplantae</taxon>
        <taxon>Streptophyta</taxon>
        <taxon>Embryophyta</taxon>
        <taxon>Tracheophyta</taxon>
        <taxon>Spermatophyta</taxon>
        <taxon>Magnoliopsida</taxon>
        <taxon>eudicotyledons</taxon>
        <taxon>Gunneridae</taxon>
        <taxon>Pentapetalae</taxon>
        <taxon>rosids</taxon>
        <taxon>fabids</taxon>
        <taxon>Rosales</taxon>
        <taxon>Moraceae</taxon>
        <taxon>Moreae</taxon>
        <taxon>Morus</taxon>
    </lineage>
</organism>
<protein>
    <submittedName>
        <fullName evidence="2">Phloem protein 2-like A1</fullName>
    </submittedName>
</protein>
<accession>A0A6B7FXF9</accession>
<feature type="region of interest" description="Disordered" evidence="1">
    <location>
        <begin position="1"/>
        <end position="59"/>
    </location>
</feature>